<name>A0A0N0DQL4_LEPPY</name>
<dbReference type="Proteomes" id="UP000037923">
    <property type="component" value="Unassembled WGS sequence"/>
</dbReference>
<evidence type="ECO:0000259" key="2">
    <source>
        <dbReference type="PROSITE" id="PS50829"/>
    </source>
</evidence>
<dbReference type="VEuPathDB" id="TriTrypDB:LpyrH10_41_0050"/>
<dbReference type="PROSITE" id="PS50829">
    <property type="entry name" value="GYF"/>
    <property type="match status" value="1"/>
</dbReference>
<comment type="caution">
    <text evidence="3">The sequence shown here is derived from an EMBL/GenBank/DDBJ whole genome shotgun (WGS) entry which is preliminary data.</text>
</comment>
<dbReference type="EMBL" id="LGTL01000041">
    <property type="protein sequence ID" value="KPA73140.1"/>
    <property type="molecule type" value="Genomic_DNA"/>
</dbReference>
<dbReference type="EMBL" id="LGTL01000041">
    <property type="protein sequence ID" value="KPA73141.1"/>
    <property type="molecule type" value="Genomic_DNA"/>
</dbReference>
<feature type="compositionally biased region" description="Low complexity" evidence="1">
    <location>
        <begin position="1"/>
        <end position="38"/>
    </location>
</feature>
<feature type="domain" description="GYF" evidence="2">
    <location>
        <begin position="126"/>
        <end position="185"/>
    </location>
</feature>
<dbReference type="InterPro" id="IPR003169">
    <property type="entry name" value="GYF"/>
</dbReference>
<organism evidence="3 4">
    <name type="scientific">Leptomonas pyrrhocoris</name>
    <name type="common">Firebug parasite</name>
    <dbReference type="NCBI Taxonomy" id="157538"/>
    <lineage>
        <taxon>Eukaryota</taxon>
        <taxon>Discoba</taxon>
        <taxon>Euglenozoa</taxon>
        <taxon>Kinetoplastea</taxon>
        <taxon>Metakinetoplastina</taxon>
        <taxon>Trypanosomatida</taxon>
        <taxon>Trypanosomatidae</taxon>
        <taxon>Leishmaniinae</taxon>
        <taxon>Leptomonas</taxon>
    </lineage>
</organism>
<sequence>MKRARSSSIDSDAASAGAASSSLGLGRAPSSSSTTSSSAVEEFEEPAAMPLLFLLTPVLSLVREEETFAESLRRLAKEKSADPLARLTELHSAAMAQYELVLMNMTREAILLKAVTEARRTGATLPPVWMLRWTAKPAVEHGPFTDDVVQKWGREGFFAKKEGELRDINAVNPAWLPALKAVEDL</sequence>
<reference evidence="3 4" key="1">
    <citation type="submission" date="2015-07" db="EMBL/GenBank/DDBJ databases">
        <title>High-quality genome of monoxenous trypanosomatid Leptomonas pyrrhocoris.</title>
        <authorList>
            <person name="Flegontov P."/>
            <person name="Butenko A."/>
            <person name="Firsov S."/>
            <person name="Vlcek C."/>
            <person name="Logacheva M.D."/>
            <person name="Field M."/>
            <person name="Filatov D."/>
            <person name="Flegontova O."/>
            <person name="Gerasimov E."/>
            <person name="Jackson A.P."/>
            <person name="Kelly S."/>
            <person name="Opperdoes F."/>
            <person name="O'Reilly A."/>
            <person name="Votypka J."/>
            <person name="Yurchenko V."/>
            <person name="Lukes J."/>
        </authorList>
    </citation>
    <scope>NUCLEOTIDE SEQUENCE [LARGE SCALE GENOMIC DNA]</scope>
    <source>
        <strain evidence="3">H10</strain>
    </source>
</reference>
<proteinExistence type="predicted"/>
<dbReference type="OrthoDB" id="265028at2759"/>
<protein>
    <recommendedName>
        <fullName evidence="2">GYF domain-containing protein</fullName>
    </recommendedName>
</protein>
<dbReference type="GeneID" id="26910370"/>
<dbReference type="AlphaFoldDB" id="A0A0N0DQL4"/>
<keyword evidence="4" id="KW-1185">Reference proteome</keyword>
<accession>A0A0N0DQL4</accession>
<evidence type="ECO:0000256" key="1">
    <source>
        <dbReference type="SAM" id="MobiDB-lite"/>
    </source>
</evidence>
<evidence type="ECO:0000313" key="3">
    <source>
        <dbReference type="EMBL" id="KPA73141.1"/>
    </source>
</evidence>
<dbReference type="RefSeq" id="XP_015651579.1">
    <property type="nucleotide sequence ID" value="XM_015809830.1"/>
</dbReference>
<dbReference type="RefSeq" id="XP_015651580.1">
    <property type="nucleotide sequence ID" value="XM_015809831.1"/>
</dbReference>
<feature type="region of interest" description="Disordered" evidence="1">
    <location>
        <begin position="1"/>
        <end position="41"/>
    </location>
</feature>
<dbReference type="OMA" id="MMRMTRE"/>
<gene>
    <name evidence="3" type="ORF">ABB37_10090</name>
</gene>
<evidence type="ECO:0000313" key="4">
    <source>
        <dbReference type="Proteomes" id="UP000037923"/>
    </source>
</evidence>